<protein>
    <submittedName>
        <fullName evidence="2">Uncharacterized protein</fullName>
    </submittedName>
</protein>
<dbReference type="EMBL" id="KQ981720">
    <property type="protein sequence ID" value="KYN37269.1"/>
    <property type="molecule type" value="Genomic_DNA"/>
</dbReference>
<feature type="compositionally biased region" description="Basic and acidic residues" evidence="1">
    <location>
        <begin position="39"/>
        <end position="53"/>
    </location>
</feature>
<dbReference type="AlphaFoldDB" id="A0A195FB55"/>
<organism evidence="2 3">
    <name type="scientific">Trachymyrmex septentrionalis</name>
    <dbReference type="NCBI Taxonomy" id="34720"/>
    <lineage>
        <taxon>Eukaryota</taxon>
        <taxon>Metazoa</taxon>
        <taxon>Ecdysozoa</taxon>
        <taxon>Arthropoda</taxon>
        <taxon>Hexapoda</taxon>
        <taxon>Insecta</taxon>
        <taxon>Pterygota</taxon>
        <taxon>Neoptera</taxon>
        <taxon>Endopterygota</taxon>
        <taxon>Hymenoptera</taxon>
        <taxon>Apocrita</taxon>
        <taxon>Aculeata</taxon>
        <taxon>Formicoidea</taxon>
        <taxon>Formicidae</taxon>
        <taxon>Myrmicinae</taxon>
        <taxon>Trachymyrmex</taxon>
    </lineage>
</organism>
<feature type="region of interest" description="Disordered" evidence="1">
    <location>
        <begin position="1"/>
        <end position="54"/>
    </location>
</feature>
<name>A0A195FB55_9HYME</name>
<evidence type="ECO:0000313" key="3">
    <source>
        <dbReference type="Proteomes" id="UP000078541"/>
    </source>
</evidence>
<gene>
    <name evidence="2" type="ORF">ALC56_08326</name>
</gene>
<sequence>MRAEEKHRHRGGIRGREYQGGSPPYDEIVEGGRRRVTRRREEDEGGREKEISEGGRGACPILCLSIKAFEPMCLPCLLPCTNRIKSGKASSGNLVFFDPFTDCC</sequence>
<accession>A0A195FB55</accession>
<evidence type="ECO:0000256" key="1">
    <source>
        <dbReference type="SAM" id="MobiDB-lite"/>
    </source>
</evidence>
<reference evidence="2 3" key="1">
    <citation type="submission" date="2016-03" db="EMBL/GenBank/DDBJ databases">
        <title>Trachymyrmex septentrionalis WGS genome.</title>
        <authorList>
            <person name="Nygaard S."/>
            <person name="Hu H."/>
            <person name="Boomsma J."/>
            <person name="Zhang G."/>
        </authorList>
    </citation>
    <scope>NUCLEOTIDE SEQUENCE [LARGE SCALE GENOMIC DNA]</scope>
    <source>
        <strain evidence="2">Tsep2-gDNA-1</strain>
        <tissue evidence="2">Whole body</tissue>
    </source>
</reference>
<proteinExistence type="predicted"/>
<keyword evidence="3" id="KW-1185">Reference proteome</keyword>
<dbReference type="Proteomes" id="UP000078541">
    <property type="component" value="Unassembled WGS sequence"/>
</dbReference>
<evidence type="ECO:0000313" key="2">
    <source>
        <dbReference type="EMBL" id="KYN37269.1"/>
    </source>
</evidence>